<name>A0AA96ZY45_9EURY</name>
<evidence type="ECO:0008006" key="3">
    <source>
        <dbReference type="Google" id="ProtNLM"/>
    </source>
</evidence>
<evidence type="ECO:0000313" key="1">
    <source>
        <dbReference type="EMBL" id="WNY28461.1"/>
    </source>
</evidence>
<dbReference type="EMBL" id="CP131062">
    <property type="protein sequence ID" value="WNY28461.1"/>
    <property type="molecule type" value="Genomic_DNA"/>
</dbReference>
<dbReference type="AlphaFoldDB" id="A0AA96ZY45"/>
<organism evidence="1 2">
    <name type="scientific">Methanimicrococcus stummii</name>
    <dbReference type="NCBI Taxonomy" id="3028294"/>
    <lineage>
        <taxon>Archaea</taxon>
        <taxon>Methanobacteriati</taxon>
        <taxon>Methanobacteriota</taxon>
        <taxon>Stenosarchaea group</taxon>
        <taxon>Methanomicrobia</taxon>
        <taxon>Methanosarcinales</taxon>
        <taxon>Methanosarcinaceae</taxon>
        <taxon>Methanimicrococcus</taxon>
    </lineage>
</organism>
<protein>
    <recommendedName>
        <fullName evidence="3">DUF2551 domain-containing protein</fullName>
    </recommendedName>
</protein>
<sequence length="103" mass="11741">MSLKESIMSRLEQFIAADVTGYRKKFLGLFVKVKEFTVGQIHDLLSEEYQVTRNEVASMIGYIQSKVGILKSHKESYKTPTVYTVKDEYVSLINNCLKNVSAI</sequence>
<gene>
    <name evidence="1" type="ORF">MmiEs2_06480</name>
</gene>
<dbReference type="Proteomes" id="UP001302662">
    <property type="component" value="Chromosome"/>
</dbReference>
<dbReference type="GeneID" id="85197100"/>
<dbReference type="RefSeq" id="WP_316559999.1">
    <property type="nucleotide sequence ID" value="NZ_CP131062.1"/>
</dbReference>
<dbReference type="Pfam" id="PF10826">
    <property type="entry name" value="DUF2551"/>
    <property type="match status" value="1"/>
</dbReference>
<accession>A0AA96ZY45</accession>
<dbReference type="InterPro" id="IPR020501">
    <property type="entry name" value="Uncharacterised_AF1218"/>
</dbReference>
<keyword evidence="2" id="KW-1185">Reference proteome</keyword>
<evidence type="ECO:0000313" key="2">
    <source>
        <dbReference type="Proteomes" id="UP001302662"/>
    </source>
</evidence>
<dbReference type="KEGG" id="mees:MmiEs2_06480"/>
<reference evidence="1 2" key="1">
    <citation type="submission" date="2023-07" db="EMBL/GenBank/DDBJ databases">
        <title>Closed genome sequence of Methanimicrococcus sp. Es2.</title>
        <authorList>
            <person name="Protasov E."/>
            <person name="Platt K."/>
            <person name="Reeh H."/>
            <person name="Poehlein A."/>
            <person name="Daniel R."/>
            <person name="Brune A."/>
        </authorList>
    </citation>
    <scope>NUCLEOTIDE SEQUENCE [LARGE SCALE GENOMIC DNA]</scope>
    <source>
        <strain evidence="1 2">Es2</strain>
    </source>
</reference>
<proteinExistence type="predicted"/>